<dbReference type="Gene3D" id="3.40.50.1820">
    <property type="entry name" value="alpha/beta hydrolase"/>
    <property type="match status" value="1"/>
</dbReference>
<dbReference type="Proteomes" id="UP000019473">
    <property type="component" value="Unassembled WGS sequence"/>
</dbReference>
<dbReference type="PANTHER" id="PTHR37017:SF11">
    <property type="entry name" value="ESTERASE_LIPASE_THIOESTERASE DOMAIN-CONTAINING PROTEIN"/>
    <property type="match status" value="1"/>
</dbReference>
<dbReference type="PANTHER" id="PTHR37017">
    <property type="entry name" value="AB HYDROLASE-1 DOMAIN-CONTAINING PROTEIN-RELATED"/>
    <property type="match status" value="1"/>
</dbReference>
<accession>W9W6C5</accession>
<evidence type="ECO:0000259" key="1">
    <source>
        <dbReference type="Pfam" id="PF12697"/>
    </source>
</evidence>
<organism evidence="2 3">
    <name type="scientific">Cladophialophora yegresii CBS 114405</name>
    <dbReference type="NCBI Taxonomy" id="1182544"/>
    <lineage>
        <taxon>Eukaryota</taxon>
        <taxon>Fungi</taxon>
        <taxon>Dikarya</taxon>
        <taxon>Ascomycota</taxon>
        <taxon>Pezizomycotina</taxon>
        <taxon>Eurotiomycetes</taxon>
        <taxon>Chaetothyriomycetidae</taxon>
        <taxon>Chaetothyriales</taxon>
        <taxon>Herpotrichiellaceae</taxon>
        <taxon>Cladophialophora</taxon>
    </lineage>
</organism>
<evidence type="ECO:0000313" key="2">
    <source>
        <dbReference type="EMBL" id="EXJ54109.1"/>
    </source>
</evidence>
<dbReference type="VEuPathDB" id="FungiDB:A1O7_09446"/>
<dbReference type="Pfam" id="PF12697">
    <property type="entry name" value="Abhydrolase_6"/>
    <property type="match status" value="1"/>
</dbReference>
<comment type="caution">
    <text evidence="2">The sequence shown here is derived from an EMBL/GenBank/DDBJ whole genome shotgun (WGS) entry which is preliminary data.</text>
</comment>
<dbReference type="InterPro" id="IPR029058">
    <property type="entry name" value="AB_hydrolase_fold"/>
</dbReference>
<sequence length="274" mass="29187">MAESNATASHTASKPTIIIVHGAWHRPMHFQALSRALTSHGYKVVIPALPSVDKAPEEITPDSQADIDTVRRAILAELDGISDDNTATAATTPNDVILVPHSYGGIPASGALRGLDPASRAAQGKPTGVRAIAAITAYIISEGMNIPEAEGRPASAIPTHDPLMGPPPASVFWQDLGPESETWRSAERNLNVMSSAALFDSCRFSAFEVVPVHFLMAREDLAMKFATQEKTVQMIRDGGGVVRTEVLEGCSHSPFLSRVAETVAFLRRSAGEDV</sequence>
<dbReference type="SUPFAM" id="SSF53474">
    <property type="entry name" value="alpha/beta-Hydrolases"/>
    <property type="match status" value="1"/>
</dbReference>
<dbReference type="HOGENOM" id="CLU_046066_1_3_1"/>
<gene>
    <name evidence="2" type="ORF">A1O7_09446</name>
</gene>
<dbReference type="eggNOG" id="ENOG502TDBC">
    <property type="taxonomic scope" value="Eukaryota"/>
</dbReference>
<dbReference type="AlphaFoldDB" id="W9W6C5"/>
<proteinExistence type="predicted"/>
<dbReference type="EMBL" id="AMGW01000007">
    <property type="protein sequence ID" value="EXJ54109.1"/>
    <property type="molecule type" value="Genomic_DNA"/>
</dbReference>
<dbReference type="InterPro" id="IPR000073">
    <property type="entry name" value="AB_hydrolase_1"/>
</dbReference>
<reference evidence="2 3" key="1">
    <citation type="submission" date="2013-03" db="EMBL/GenBank/DDBJ databases">
        <title>The Genome Sequence of Cladophialophora yegresii CBS 114405.</title>
        <authorList>
            <consortium name="The Broad Institute Genomics Platform"/>
            <person name="Cuomo C."/>
            <person name="de Hoog S."/>
            <person name="Gorbushina A."/>
            <person name="Walker B."/>
            <person name="Young S.K."/>
            <person name="Zeng Q."/>
            <person name="Gargeya S."/>
            <person name="Fitzgerald M."/>
            <person name="Haas B."/>
            <person name="Abouelleil A."/>
            <person name="Allen A.W."/>
            <person name="Alvarado L."/>
            <person name="Arachchi H.M."/>
            <person name="Berlin A.M."/>
            <person name="Chapman S.B."/>
            <person name="Gainer-Dewar J."/>
            <person name="Goldberg J."/>
            <person name="Griggs A."/>
            <person name="Gujja S."/>
            <person name="Hansen M."/>
            <person name="Howarth C."/>
            <person name="Imamovic A."/>
            <person name="Ireland A."/>
            <person name="Larimer J."/>
            <person name="McCowan C."/>
            <person name="Murphy C."/>
            <person name="Pearson M."/>
            <person name="Poon T.W."/>
            <person name="Priest M."/>
            <person name="Roberts A."/>
            <person name="Saif S."/>
            <person name="Shea T."/>
            <person name="Sisk P."/>
            <person name="Sykes S."/>
            <person name="Wortman J."/>
            <person name="Nusbaum C."/>
            <person name="Birren B."/>
        </authorList>
    </citation>
    <scope>NUCLEOTIDE SEQUENCE [LARGE SCALE GENOMIC DNA]</scope>
    <source>
        <strain evidence="2 3">CBS 114405</strain>
    </source>
</reference>
<dbReference type="STRING" id="1182544.W9W6C5"/>
<dbReference type="InterPro" id="IPR052897">
    <property type="entry name" value="Sec-Metab_Biosynth_Hydrolase"/>
</dbReference>
<keyword evidence="3" id="KW-1185">Reference proteome</keyword>
<dbReference type="GeneID" id="19184009"/>
<dbReference type="RefSeq" id="XP_007761624.1">
    <property type="nucleotide sequence ID" value="XM_007763434.1"/>
</dbReference>
<dbReference type="OrthoDB" id="408373at2759"/>
<evidence type="ECO:0000313" key="3">
    <source>
        <dbReference type="Proteomes" id="UP000019473"/>
    </source>
</evidence>
<feature type="domain" description="AB hydrolase-1" evidence="1">
    <location>
        <begin position="17"/>
        <end position="264"/>
    </location>
</feature>
<protein>
    <recommendedName>
        <fullName evidence="1">AB hydrolase-1 domain-containing protein</fullName>
    </recommendedName>
</protein>
<name>W9W6C5_9EURO</name>